<accession>A0A7S4RID5</accession>
<sequence>MFSRMSAERFERKRQSTIGPGSYHIPTAFEDPSALEKRQDPASESSVGSFQVFEDDQERSAPRPHPIPRTPKRGPLGARKENRAPPPPEVPASPGKGGGGHGGVEVEQLKRRLVSAEANAGDIAVAKRSAARAHAQAQAKDRQVEELRRQVEDLIMHQAQAQKRIGDLESDKNLHRKVLRDKDNTIAALQKSIQHTKAQLEDRDRRPEAHDLTKTRELVVEQARRLAERDAEVKELTQEQEAVNQLLGAVQARFVSYTAKTEAQLRELQLQSSVLEQSVEAVRAEGVRQFEGFMLRQRRNEACLVAQLLVRQAALKAALDDLAREQLARQEAEALAASLRSELRGRASEQETAAELGTKLAELRGCLFVAEQGLKIGEEQRRRAEEALCTKSAEADGLLAAQEDLKRSVEELLSAKLAAEAYNEAQAVELEVLRCEVEELRQDAGVEKAEFEDGQ</sequence>
<name>A0A7S4RID5_9DINO</name>
<reference evidence="3" key="1">
    <citation type="submission" date="2021-01" db="EMBL/GenBank/DDBJ databases">
        <authorList>
            <person name="Corre E."/>
            <person name="Pelletier E."/>
            <person name="Niang G."/>
            <person name="Scheremetjew M."/>
            <person name="Finn R."/>
            <person name="Kale V."/>
            <person name="Holt S."/>
            <person name="Cochrane G."/>
            <person name="Meng A."/>
            <person name="Brown T."/>
            <person name="Cohen L."/>
        </authorList>
    </citation>
    <scope>NUCLEOTIDE SEQUENCE</scope>
    <source>
        <strain evidence="3">CCMP3105</strain>
    </source>
</reference>
<evidence type="ECO:0000256" key="2">
    <source>
        <dbReference type="SAM" id="MobiDB-lite"/>
    </source>
</evidence>
<gene>
    <name evidence="3" type="ORF">AMON00008_LOCUS35925</name>
</gene>
<organism evidence="3">
    <name type="scientific">Alexandrium monilatum</name>
    <dbReference type="NCBI Taxonomy" id="311494"/>
    <lineage>
        <taxon>Eukaryota</taxon>
        <taxon>Sar</taxon>
        <taxon>Alveolata</taxon>
        <taxon>Dinophyceae</taxon>
        <taxon>Gonyaulacales</taxon>
        <taxon>Pyrocystaceae</taxon>
        <taxon>Alexandrium</taxon>
    </lineage>
</organism>
<protein>
    <submittedName>
        <fullName evidence="3">Uncharacterized protein</fullName>
    </submittedName>
</protein>
<feature type="coiled-coil region" evidence="1">
    <location>
        <begin position="423"/>
        <end position="450"/>
    </location>
</feature>
<evidence type="ECO:0000313" key="3">
    <source>
        <dbReference type="EMBL" id="CAE4615494.1"/>
    </source>
</evidence>
<evidence type="ECO:0000256" key="1">
    <source>
        <dbReference type="SAM" id="Coils"/>
    </source>
</evidence>
<proteinExistence type="predicted"/>
<feature type="compositionally biased region" description="Basic and acidic residues" evidence="2">
    <location>
        <begin position="1"/>
        <end position="14"/>
    </location>
</feature>
<feature type="coiled-coil region" evidence="1">
    <location>
        <begin position="265"/>
        <end position="342"/>
    </location>
</feature>
<feature type="coiled-coil region" evidence="1">
    <location>
        <begin position="130"/>
        <end position="164"/>
    </location>
</feature>
<keyword evidence="1" id="KW-0175">Coiled coil</keyword>
<dbReference type="EMBL" id="HBNR01051336">
    <property type="protein sequence ID" value="CAE4615494.1"/>
    <property type="molecule type" value="Transcribed_RNA"/>
</dbReference>
<dbReference type="AlphaFoldDB" id="A0A7S4RID5"/>
<feature type="region of interest" description="Disordered" evidence="2">
    <location>
        <begin position="1"/>
        <end position="107"/>
    </location>
</feature>